<feature type="transmembrane region" description="Helical" evidence="10">
    <location>
        <begin position="230"/>
        <end position="255"/>
    </location>
</feature>
<dbReference type="Gene3D" id="1.20.1530.20">
    <property type="match status" value="1"/>
</dbReference>
<protein>
    <submittedName>
        <fullName evidence="12">K+/H+ antiporter</fullName>
    </submittedName>
</protein>
<evidence type="ECO:0000256" key="6">
    <source>
        <dbReference type="ARBA" id="ARBA00022989"/>
    </source>
</evidence>
<feature type="transmembrane region" description="Helical" evidence="10">
    <location>
        <begin position="34"/>
        <end position="53"/>
    </location>
</feature>
<dbReference type="NCBIfam" id="NF003716">
    <property type="entry name" value="PRK05326.1-3"/>
    <property type="match status" value="1"/>
</dbReference>
<dbReference type="InterPro" id="IPR006037">
    <property type="entry name" value="RCK_C"/>
</dbReference>
<feature type="transmembrane region" description="Helical" evidence="10">
    <location>
        <begin position="6"/>
        <end position="27"/>
    </location>
</feature>
<evidence type="ECO:0000256" key="2">
    <source>
        <dbReference type="ARBA" id="ARBA00022448"/>
    </source>
</evidence>
<comment type="subcellular location">
    <subcellularLocation>
        <location evidence="1">Cell membrane</location>
        <topology evidence="1">Multi-pass membrane protein</topology>
    </subcellularLocation>
</comment>
<feature type="domain" description="RCK C-terminal" evidence="11">
    <location>
        <begin position="400"/>
        <end position="485"/>
    </location>
</feature>
<evidence type="ECO:0000256" key="10">
    <source>
        <dbReference type="SAM" id="Phobius"/>
    </source>
</evidence>
<name>A0A919VX46_9ACTN</name>
<keyword evidence="8 10" id="KW-0472">Membrane</keyword>
<keyword evidence="2" id="KW-0813">Transport</keyword>
<feature type="transmembrane region" description="Helical" evidence="10">
    <location>
        <begin position="89"/>
        <end position="114"/>
    </location>
</feature>
<keyword evidence="5 10" id="KW-0812">Transmembrane</keyword>
<evidence type="ECO:0000256" key="9">
    <source>
        <dbReference type="SAM" id="MobiDB-lite"/>
    </source>
</evidence>
<feature type="compositionally biased region" description="Pro residues" evidence="9">
    <location>
        <begin position="501"/>
        <end position="510"/>
    </location>
</feature>
<feature type="compositionally biased region" description="Basic and acidic residues" evidence="9">
    <location>
        <begin position="514"/>
        <end position="523"/>
    </location>
</feature>
<reference evidence="12" key="1">
    <citation type="submission" date="2021-03" db="EMBL/GenBank/DDBJ databases">
        <title>Whole genome shotgun sequence of Actinoplanes auranticolor NBRC 12245.</title>
        <authorList>
            <person name="Komaki H."/>
            <person name="Tamura T."/>
        </authorList>
    </citation>
    <scope>NUCLEOTIDE SEQUENCE</scope>
    <source>
        <strain evidence="12">NBRC 12245</strain>
    </source>
</reference>
<dbReference type="PANTHER" id="PTHR32507">
    <property type="entry name" value="NA(+)/H(+) ANTIPORTER 1"/>
    <property type="match status" value="1"/>
</dbReference>
<evidence type="ECO:0000256" key="7">
    <source>
        <dbReference type="ARBA" id="ARBA00023065"/>
    </source>
</evidence>
<dbReference type="InterPro" id="IPR038770">
    <property type="entry name" value="Na+/solute_symporter_sf"/>
</dbReference>
<dbReference type="GO" id="GO:0005886">
    <property type="term" value="C:plasma membrane"/>
    <property type="evidence" value="ECO:0007669"/>
    <property type="project" value="UniProtKB-SubCell"/>
</dbReference>
<dbReference type="PANTHER" id="PTHR32507:SF7">
    <property type="entry name" value="K(+)_H(+) ANTIPORTER NHAP2"/>
    <property type="match status" value="1"/>
</dbReference>
<evidence type="ECO:0000256" key="4">
    <source>
        <dbReference type="ARBA" id="ARBA00022475"/>
    </source>
</evidence>
<keyword evidence="6 10" id="KW-1133">Transmembrane helix</keyword>
<dbReference type="Gene3D" id="3.30.70.1450">
    <property type="entry name" value="Regulator of K+ conductance, C-terminal domain"/>
    <property type="match status" value="1"/>
</dbReference>
<evidence type="ECO:0000259" key="11">
    <source>
        <dbReference type="PROSITE" id="PS51202"/>
    </source>
</evidence>
<comment type="caution">
    <text evidence="12">The sequence shown here is derived from an EMBL/GenBank/DDBJ whole genome shotgun (WGS) entry which is preliminary data.</text>
</comment>
<keyword evidence="4" id="KW-1003">Cell membrane</keyword>
<dbReference type="SUPFAM" id="SSF116726">
    <property type="entry name" value="TrkA C-terminal domain-like"/>
    <property type="match status" value="1"/>
</dbReference>
<feature type="region of interest" description="Disordered" evidence="9">
    <location>
        <begin position="486"/>
        <end position="553"/>
    </location>
</feature>
<keyword evidence="3" id="KW-0050">Antiport</keyword>
<dbReference type="Proteomes" id="UP000681340">
    <property type="component" value="Unassembled WGS sequence"/>
</dbReference>
<feature type="compositionally biased region" description="Polar residues" evidence="9">
    <location>
        <begin position="540"/>
        <end position="553"/>
    </location>
</feature>
<dbReference type="PROSITE" id="PS51202">
    <property type="entry name" value="RCK_C"/>
    <property type="match status" value="1"/>
</dbReference>
<dbReference type="GO" id="GO:1902600">
    <property type="term" value="P:proton transmembrane transport"/>
    <property type="evidence" value="ECO:0007669"/>
    <property type="project" value="InterPro"/>
</dbReference>
<evidence type="ECO:0000313" key="12">
    <source>
        <dbReference type="EMBL" id="GIM72433.1"/>
    </source>
</evidence>
<keyword evidence="7" id="KW-0406">Ion transport</keyword>
<feature type="transmembrane region" description="Helical" evidence="10">
    <location>
        <begin position="332"/>
        <end position="355"/>
    </location>
</feature>
<feature type="transmembrane region" description="Helical" evidence="10">
    <location>
        <begin position="188"/>
        <end position="210"/>
    </location>
</feature>
<evidence type="ECO:0000256" key="1">
    <source>
        <dbReference type="ARBA" id="ARBA00004651"/>
    </source>
</evidence>
<proteinExistence type="predicted"/>
<dbReference type="GO" id="GO:0008324">
    <property type="term" value="F:monoatomic cation transmembrane transporter activity"/>
    <property type="evidence" value="ECO:0007669"/>
    <property type="project" value="InterPro"/>
</dbReference>
<dbReference type="AlphaFoldDB" id="A0A919VX46"/>
<dbReference type="RefSeq" id="WP_212991054.1">
    <property type="nucleotide sequence ID" value="NZ_BOQL01000042.1"/>
</dbReference>
<dbReference type="Pfam" id="PF00999">
    <property type="entry name" value="Na_H_Exchanger"/>
    <property type="match status" value="1"/>
</dbReference>
<sequence length="553" mass="57915">MSLPELYLVLLVGGTALLASIAGARFASRLGLPSLLLFLGVGVVLGEDVLGLPFDDAQLAQTVGTAALAVILVDGGLTTRWADIRRLLLPAGVLATAGVAISVLVTATGAHLLLGMDWHLALLLGAIVSSTDAAAVFAVLRALPLPRRATGLLEAESGFNDAPTIILVLVFSTATLDLPSPAAIAGNLAYQLAVGVATGLAVGWLGAVALRHIALPATGLYPLANVGFGIVAFAAAGTLNASGIIAAYLSALVLGNAKLPHRAATRSFAEGAGWLAQIGLFVMLGLLVEPSELPAAVLPAIAIGLVLLLLARPISVLACLMPFRVSWREQAFLSWAGLRGAVPIVLATFPIVAGVTGSRELLNIVFVLVVIFTLVQGPSLPAVARLLRLTRSDPLRDIAVETAPLDVIDADLLTVTIPKSSRLHRVSIFELRLPPPVAVTLIIRDGVTLVPDRHTMLREGDELLLITTPDTRDMAERRLRAIGRAGRLATWHGETGHPDQTPRPGPPRCAPTPADRHPRRDTQPPRTHPGRAHPNRGSENHPTAKTNLIGTPR</sequence>
<dbReference type="InterPro" id="IPR006153">
    <property type="entry name" value="Cation/H_exchanger_TM"/>
</dbReference>
<feature type="transmembrane region" description="Helical" evidence="10">
    <location>
        <begin position="267"/>
        <end position="288"/>
    </location>
</feature>
<dbReference type="GO" id="GO:0006813">
    <property type="term" value="P:potassium ion transport"/>
    <property type="evidence" value="ECO:0007669"/>
    <property type="project" value="InterPro"/>
</dbReference>
<dbReference type="NCBIfam" id="NF003715">
    <property type="entry name" value="PRK05326.1-2"/>
    <property type="match status" value="1"/>
</dbReference>
<feature type="transmembrane region" description="Helical" evidence="10">
    <location>
        <begin position="120"/>
        <end position="140"/>
    </location>
</feature>
<gene>
    <name evidence="12" type="ORF">Aau02nite_50960</name>
</gene>
<keyword evidence="13" id="KW-1185">Reference proteome</keyword>
<dbReference type="EMBL" id="BOQL01000042">
    <property type="protein sequence ID" value="GIM72433.1"/>
    <property type="molecule type" value="Genomic_DNA"/>
</dbReference>
<feature type="transmembrane region" description="Helical" evidence="10">
    <location>
        <begin position="300"/>
        <end position="320"/>
    </location>
</feature>
<feature type="transmembrane region" description="Helical" evidence="10">
    <location>
        <begin position="59"/>
        <end position="77"/>
    </location>
</feature>
<dbReference type="GO" id="GO:0015297">
    <property type="term" value="F:antiporter activity"/>
    <property type="evidence" value="ECO:0007669"/>
    <property type="project" value="UniProtKB-KW"/>
</dbReference>
<evidence type="ECO:0000256" key="5">
    <source>
        <dbReference type="ARBA" id="ARBA00022692"/>
    </source>
</evidence>
<organism evidence="12 13">
    <name type="scientific">Actinoplanes auranticolor</name>
    <dbReference type="NCBI Taxonomy" id="47988"/>
    <lineage>
        <taxon>Bacteria</taxon>
        <taxon>Bacillati</taxon>
        <taxon>Actinomycetota</taxon>
        <taxon>Actinomycetes</taxon>
        <taxon>Micromonosporales</taxon>
        <taxon>Micromonosporaceae</taxon>
        <taxon>Actinoplanes</taxon>
    </lineage>
</organism>
<feature type="transmembrane region" description="Helical" evidence="10">
    <location>
        <begin position="361"/>
        <end position="387"/>
    </location>
</feature>
<accession>A0A919VX46</accession>
<evidence type="ECO:0000256" key="8">
    <source>
        <dbReference type="ARBA" id="ARBA00023136"/>
    </source>
</evidence>
<evidence type="ECO:0000313" key="13">
    <source>
        <dbReference type="Proteomes" id="UP000681340"/>
    </source>
</evidence>
<evidence type="ECO:0000256" key="3">
    <source>
        <dbReference type="ARBA" id="ARBA00022449"/>
    </source>
</evidence>
<dbReference type="Pfam" id="PF02080">
    <property type="entry name" value="TrkA_C"/>
    <property type="match status" value="1"/>
</dbReference>
<dbReference type="InterPro" id="IPR036721">
    <property type="entry name" value="RCK_C_sf"/>
</dbReference>